<dbReference type="InterPro" id="IPR001723">
    <property type="entry name" value="Nuclear_hrmn_rcpt"/>
</dbReference>
<dbReference type="FunCoup" id="A0A2Y9E2Q9">
    <property type="interactions" value="921"/>
</dbReference>
<accession>A0A2Y9E2Q9</accession>
<dbReference type="GO" id="GO:0003707">
    <property type="term" value="F:nuclear steroid receptor activity"/>
    <property type="evidence" value="ECO:0007669"/>
    <property type="project" value="UniProtKB-UniRule"/>
</dbReference>
<dbReference type="Gene3D" id="1.10.565.10">
    <property type="entry name" value="Retinoid X Receptor"/>
    <property type="match status" value="1"/>
</dbReference>
<dbReference type="Proteomes" id="UP000248480">
    <property type="component" value="Unplaced"/>
</dbReference>
<comment type="subcellular location">
    <subcellularLocation>
        <location evidence="14">Nucleus</location>
    </subcellularLocation>
    <subcellularLocation>
        <location evidence="14">Cytoplasm</location>
    </subcellularLocation>
</comment>
<keyword evidence="18" id="KW-1185">Reference proteome</keyword>
<dbReference type="SUPFAM" id="SSF57716">
    <property type="entry name" value="Glucocorticoid receptor-like (DNA-binding domain)"/>
    <property type="match status" value="1"/>
</dbReference>
<dbReference type="GO" id="GO:0043565">
    <property type="term" value="F:sequence-specific DNA binding"/>
    <property type="evidence" value="ECO:0007669"/>
    <property type="project" value="UniProtKB-UniRule"/>
</dbReference>
<evidence type="ECO:0000256" key="7">
    <source>
        <dbReference type="ARBA" id="ARBA00023015"/>
    </source>
</evidence>
<evidence type="ECO:0000256" key="10">
    <source>
        <dbReference type="ARBA" id="ARBA00023163"/>
    </source>
</evidence>
<keyword evidence="11 14" id="KW-0675">Receptor</keyword>
<dbReference type="Gene3D" id="3.30.50.10">
    <property type="entry name" value="Erythroid Transcription Factor GATA-1, subunit A"/>
    <property type="match status" value="1"/>
</dbReference>
<dbReference type="InterPro" id="IPR013088">
    <property type="entry name" value="Znf_NHR/GATA"/>
</dbReference>
<organism evidence="18 19">
    <name type="scientific">Trichechus manatus latirostris</name>
    <name type="common">Florida manatee</name>
    <dbReference type="NCBI Taxonomy" id="127582"/>
    <lineage>
        <taxon>Eukaryota</taxon>
        <taxon>Metazoa</taxon>
        <taxon>Chordata</taxon>
        <taxon>Craniata</taxon>
        <taxon>Vertebrata</taxon>
        <taxon>Euteleostomi</taxon>
        <taxon>Mammalia</taxon>
        <taxon>Eutheria</taxon>
        <taxon>Afrotheria</taxon>
        <taxon>Sirenia</taxon>
        <taxon>Trichechidae</taxon>
        <taxon>Trichechus</taxon>
    </lineage>
</organism>
<reference evidence="19" key="1">
    <citation type="submission" date="2025-08" db="UniProtKB">
        <authorList>
            <consortium name="RefSeq"/>
        </authorList>
    </citation>
    <scope>IDENTIFICATION</scope>
</reference>
<dbReference type="STRING" id="127582.A0A2Y9E2Q9"/>
<gene>
    <name evidence="19" type="primary">PGR</name>
</gene>
<evidence type="ECO:0000256" key="13">
    <source>
        <dbReference type="ARBA" id="ARBA00031166"/>
    </source>
</evidence>
<feature type="region of interest" description="Disordered" evidence="15">
    <location>
        <begin position="1"/>
        <end position="115"/>
    </location>
</feature>
<dbReference type="GeneID" id="101344739"/>
<evidence type="ECO:0000259" key="17">
    <source>
        <dbReference type="PROSITE" id="PS51843"/>
    </source>
</evidence>
<evidence type="ECO:0000256" key="15">
    <source>
        <dbReference type="SAM" id="MobiDB-lite"/>
    </source>
</evidence>
<keyword evidence="10 14" id="KW-0804">Transcription</keyword>
<dbReference type="InterPro" id="IPR000536">
    <property type="entry name" value="Nucl_hrmn_rcpt_lig-bd"/>
</dbReference>
<keyword evidence="4" id="KW-0479">Metal-binding</keyword>
<feature type="compositionally biased region" description="Basic and acidic residues" evidence="15">
    <location>
        <begin position="1"/>
        <end position="11"/>
    </location>
</feature>
<dbReference type="GO" id="GO:0005634">
    <property type="term" value="C:nucleus"/>
    <property type="evidence" value="ECO:0007669"/>
    <property type="project" value="UniProtKB-SubCell"/>
</dbReference>
<dbReference type="SMART" id="SM00430">
    <property type="entry name" value="HOLI"/>
    <property type="match status" value="1"/>
</dbReference>
<evidence type="ECO:0000256" key="6">
    <source>
        <dbReference type="ARBA" id="ARBA00022833"/>
    </source>
</evidence>
<evidence type="ECO:0000256" key="1">
    <source>
        <dbReference type="ARBA" id="ARBA00013488"/>
    </source>
</evidence>
<evidence type="ECO:0000256" key="14">
    <source>
        <dbReference type="RuleBase" id="RU368037"/>
    </source>
</evidence>
<feature type="domain" description="Nuclear receptor" evidence="16">
    <location>
        <begin position="567"/>
        <end position="642"/>
    </location>
</feature>
<dbReference type="GO" id="GO:0008270">
    <property type="term" value="F:zinc ion binding"/>
    <property type="evidence" value="ECO:0007669"/>
    <property type="project" value="UniProtKB-UniRule"/>
</dbReference>
<evidence type="ECO:0000313" key="18">
    <source>
        <dbReference type="Proteomes" id="UP000248480"/>
    </source>
</evidence>
<evidence type="ECO:0000313" key="19">
    <source>
        <dbReference type="RefSeq" id="XP_004385928.1"/>
    </source>
</evidence>
<dbReference type="PRINTS" id="PR00047">
    <property type="entry name" value="STROIDFINGER"/>
</dbReference>
<dbReference type="CTD" id="5241"/>
<dbReference type="PANTHER" id="PTHR48092">
    <property type="entry name" value="KNIRPS-RELATED PROTEIN-RELATED"/>
    <property type="match status" value="1"/>
</dbReference>
<dbReference type="CDD" id="cd07074">
    <property type="entry name" value="NR_LBD_PR"/>
    <property type="match status" value="1"/>
</dbReference>
<evidence type="ECO:0000256" key="8">
    <source>
        <dbReference type="ARBA" id="ARBA00023121"/>
    </source>
</evidence>
<keyword evidence="8 14" id="KW-0446">Lipid-binding</keyword>
<keyword evidence="2" id="KW-0597">Phosphoprotein</keyword>
<dbReference type="PROSITE" id="PS51843">
    <property type="entry name" value="NR_LBD"/>
    <property type="match status" value="1"/>
</dbReference>
<sequence>MTELKAKDPRAPHVAGGTPSPTQVRSPLLGRSDAGPFQASKISDDPPVVSAIPISLDGLLFPRPCQGLDPPDAKTPDQQSLSDVEDPYPGVEAAGGAGGGSSRPPEKDSGLLDSVLDTLLANSGPGHSHASPPACEATSPWCMFSPELPEDPRTAPATQGALPLLMSRPGDKVGDVSGAAAPNRVMHRELSPSQQLLPPTPGGPQWPGAPVRPSPQPPTVEVEEEDGSESQGSGSPLLKGKPRALGSTAAGGAAATVPGATAGGVALVPKEDSRFLASRVTLAEQDAPAAPVRSPLATTLMDFIHVPILPLNPAFLTTRTRQLLEGESYDGGAAAASAFASVRGSPSTSSTPDAGGDFPDCAYPPDAEPKDDTFPLYGDFQQPTLKIKEEEEAAEAALRPPRPYLVASANAAAFPEFPLAPLPPPLPPPPPPRAPSSRPGEAALAAAAASACISSATSSGSTLECILYKAEGAPPQQGPFATPPCKAPGAGACLHSRDGLPSTSAAAAGAVPALYPQLGLSGLPQLGYQAAVLKEGLPQVYPPYLNYLRPESEASQSPQYSFESLPQKICLICGDEASGCHYGVLTCGSCKVFFKRAMEGQHNYLCAGRNDCIVDKIRRKNCPACRLRKCCQAGMVLGGRKFKKFNKVRVMRALDAVALPQPVGMPNESQALSQRITFPPSQELQLIPPLINLLMSIEPDVIYAGYDNTKPETSSSLLTSLNQLGERQLLSVVKWSKSLPGFRNLHIDDQITLIQYSWMSLMVFGLGWRSYKHVSGQMLYFAPDLILNEQRMKESSFYSLCLTMWQIPQEFVKLQVSHEEFLCMKVLLLLNTIPLEGLRSQNQFEEMRSSYIRELIKAIGLRQKGVVSSSQRFYQLTKLLDNLHDLVKQLHLYCLNTFIQSRALSVEFPEMMSEVIAAQLPKILAGMVKPLLFHKK</sequence>
<comment type="domain">
    <text evidence="14">Composed of three domains: a modulating N-terminal domain, a DNA-binding domain and a C-terminal ligand-binding domain.</text>
</comment>
<keyword evidence="7 14" id="KW-0805">Transcription regulation</keyword>
<evidence type="ECO:0000256" key="3">
    <source>
        <dbReference type="ARBA" id="ARBA00022665"/>
    </source>
</evidence>
<keyword evidence="9 14" id="KW-0238">DNA-binding</keyword>
<evidence type="ECO:0000259" key="16">
    <source>
        <dbReference type="PROSITE" id="PS51030"/>
    </source>
</evidence>
<evidence type="ECO:0000256" key="4">
    <source>
        <dbReference type="ARBA" id="ARBA00022723"/>
    </source>
</evidence>
<dbReference type="InterPro" id="IPR001628">
    <property type="entry name" value="Znf_hrmn_rcpt"/>
</dbReference>
<dbReference type="SMART" id="SM00399">
    <property type="entry name" value="ZnF_C4"/>
    <property type="match status" value="1"/>
</dbReference>
<feature type="compositionally biased region" description="Pro residues" evidence="15">
    <location>
        <begin position="420"/>
        <end position="434"/>
    </location>
</feature>
<proteinExistence type="inferred from homology"/>
<dbReference type="InParanoid" id="A0A2Y9E2Q9"/>
<dbReference type="OrthoDB" id="8580220at2759"/>
<feature type="region of interest" description="Disordered" evidence="15">
    <location>
        <begin position="146"/>
        <end position="249"/>
    </location>
</feature>
<dbReference type="Pfam" id="PF00105">
    <property type="entry name" value="zf-C4"/>
    <property type="match status" value="1"/>
</dbReference>
<evidence type="ECO:0000256" key="9">
    <source>
        <dbReference type="ARBA" id="ARBA00023125"/>
    </source>
</evidence>
<dbReference type="FunFam" id="1.10.565.10:FF:000004">
    <property type="entry name" value="Androgen receptor variant"/>
    <property type="match status" value="1"/>
</dbReference>
<dbReference type="InterPro" id="IPR050200">
    <property type="entry name" value="Nuclear_hormone_rcpt_NR3"/>
</dbReference>
<dbReference type="PRINTS" id="PR00544">
    <property type="entry name" value="PROGESTRONER"/>
</dbReference>
<feature type="region of interest" description="Disordered" evidence="15">
    <location>
        <begin position="420"/>
        <end position="441"/>
    </location>
</feature>
<keyword evidence="14" id="KW-0963">Cytoplasm</keyword>
<name>A0A2Y9E2Q9_TRIMA</name>
<dbReference type="PROSITE" id="PS51030">
    <property type="entry name" value="NUCLEAR_REC_DBD_2"/>
    <property type="match status" value="1"/>
</dbReference>
<evidence type="ECO:0000256" key="11">
    <source>
        <dbReference type="ARBA" id="ARBA00023170"/>
    </source>
</evidence>
<dbReference type="PROSITE" id="PS00031">
    <property type="entry name" value="NUCLEAR_REC_DBD_1"/>
    <property type="match status" value="1"/>
</dbReference>
<dbReference type="Pfam" id="PF02161">
    <property type="entry name" value="Prog_receptor"/>
    <property type="match status" value="1"/>
</dbReference>
<comment type="function">
    <text evidence="14">Steroid hormone receptor involved in the regulation of eukaryotic gene expression which affects cellular proliferation and differentiation in target tissues.</text>
</comment>
<dbReference type="GO" id="GO:0005496">
    <property type="term" value="F:steroid binding"/>
    <property type="evidence" value="ECO:0007669"/>
    <property type="project" value="UniProtKB-UniRule"/>
</dbReference>
<evidence type="ECO:0000256" key="5">
    <source>
        <dbReference type="ARBA" id="ARBA00022771"/>
    </source>
</evidence>
<feature type="domain" description="NR LBD" evidence="17">
    <location>
        <begin position="682"/>
        <end position="916"/>
    </location>
</feature>
<dbReference type="InterPro" id="IPR000128">
    <property type="entry name" value="Progest_rcpt"/>
</dbReference>
<keyword evidence="3 14" id="KW-0754">Steroid-binding</keyword>
<dbReference type="RefSeq" id="XP_004385928.1">
    <property type="nucleotide sequence ID" value="XM_004385871.1"/>
</dbReference>
<dbReference type="FunFam" id="3.30.50.10:FF:000027">
    <property type="entry name" value="Progesterone receptor"/>
    <property type="match status" value="1"/>
</dbReference>
<dbReference type="GO" id="GO:0005737">
    <property type="term" value="C:cytoplasm"/>
    <property type="evidence" value="ECO:0007669"/>
    <property type="project" value="UniProtKB-SubCell"/>
</dbReference>
<dbReference type="InterPro" id="IPR035500">
    <property type="entry name" value="NHR-like_dom_sf"/>
</dbReference>
<keyword evidence="12 14" id="KW-0539">Nucleus</keyword>
<dbReference type="SUPFAM" id="SSF48508">
    <property type="entry name" value="Nuclear receptor ligand-binding domain"/>
    <property type="match status" value="1"/>
</dbReference>
<evidence type="ECO:0000256" key="2">
    <source>
        <dbReference type="ARBA" id="ARBA00022553"/>
    </source>
</evidence>
<evidence type="ECO:0000256" key="12">
    <source>
        <dbReference type="ARBA" id="ARBA00023242"/>
    </source>
</evidence>
<dbReference type="AlphaFoldDB" id="A0A2Y9E2Q9"/>
<dbReference type="CDD" id="cd07172">
    <property type="entry name" value="NR_DBD_GR_PR"/>
    <property type="match status" value="1"/>
</dbReference>
<dbReference type="Pfam" id="PF00104">
    <property type="entry name" value="Hormone_recep"/>
    <property type="match status" value="1"/>
</dbReference>
<keyword evidence="6 14" id="KW-0862">Zinc</keyword>
<protein>
    <recommendedName>
        <fullName evidence="1 14">Progesterone receptor</fullName>
        <shortName evidence="14">PR</shortName>
    </recommendedName>
    <alternativeName>
        <fullName evidence="13 14">Nuclear receptor subfamily 3 group C member 3</fullName>
    </alternativeName>
</protein>
<comment type="similarity">
    <text evidence="14">Belongs to the nuclear hormone receptor family.</text>
</comment>
<dbReference type="PRINTS" id="PR00398">
    <property type="entry name" value="STRDHORMONER"/>
</dbReference>
<dbReference type="KEGG" id="tmu:101344739"/>
<keyword evidence="5 14" id="KW-0863">Zinc-finger</keyword>